<evidence type="ECO:0000256" key="2">
    <source>
        <dbReference type="SAM" id="Phobius"/>
    </source>
</evidence>
<evidence type="ECO:0000256" key="1">
    <source>
        <dbReference type="SAM" id="MobiDB-lite"/>
    </source>
</evidence>
<reference evidence="3 4" key="1">
    <citation type="submission" date="2018-05" db="EMBL/GenBank/DDBJ databases">
        <title>Micromonospora from Atacama Desert.</title>
        <authorList>
            <person name="Carro L."/>
            <person name="Goodfellow M."/>
            <person name="Klenk H.-P."/>
        </authorList>
    </citation>
    <scope>NUCLEOTIDE SEQUENCE [LARGE SCALE GENOMIC DNA]</scope>
    <source>
        <strain evidence="3 4">LB41</strain>
    </source>
</reference>
<feature type="transmembrane region" description="Helical" evidence="2">
    <location>
        <begin position="167"/>
        <end position="189"/>
    </location>
</feature>
<accession>A0ABX9Y7T2</accession>
<keyword evidence="4" id="KW-1185">Reference proteome</keyword>
<dbReference type="RefSeq" id="WP_069088070.1">
    <property type="nucleotide sequence ID" value="NZ_JBNCKX010000001.1"/>
</dbReference>
<evidence type="ECO:0008006" key="5">
    <source>
        <dbReference type="Google" id="ProtNLM"/>
    </source>
</evidence>
<keyword evidence="2" id="KW-0472">Membrane</keyword>
<sequence length="223" mass="23710">MRQKHPQRVPDRAGPTGGEGKVPVARWRRVLAVLAPVIAAVLGAAMATQWEVGGGRAVSSLPAPSRWMAENLPLFDGGEPAWIWRGPFFVSVLLALPLVWTVTGHATAMPRRLTRYGLLTAGIAIGLEYSTPGYGWLFDLVALLTALVGTVWCGLQGLRRGVLPRRVAWALVAALPLTPPAGFLTFWYLPPGLTMGLLLAWAAAAVLSGSPAPSPGRVRGSVR</sequence>
<feature type="region of interest" description="Disordered" evidence="1">
    <location>
        <begin position="1"/>
        <end position="21"/>
    </location>
</feature>
<dbReference type="Proteomes" id="UP000274694">
    <property type="component" value="Unassembled WGS sequence"/>
</dbReference>
<proteinExistence type="predicted"/>
<feature type="transmembrane region" description="Helical" evidence="2">
    <location>
        <begin position="30"/>
        <end position="50"/>
    </location>
</feature>
<gene>
    <name evidence="3" type="ORF">DLJ60_11800</name>
</gene>
<dbReference type="EMBL" id="QGTA01000172">
    <property type="protein sequence ID" value="RQW93408.1"/>
    <property type="molecule type" value="Genomic_DNA"/>
</dbReference>
<protein>
    <recommendedName>
        <fullName evidence="5">DUF2029 domain-containing protein</fullName>
    </recommendedName>
</protein>
<keyword evidence="2" id="KW-1133">Transmembrane helix</keyword>
<evidence type="ECO:0000313" key="3">
    <source>
        <dbReference type="EMBL" id="RQW93408.1"/>
    </source>
</evidence>
<name>A0ABX9Y7T2_MICCH</name>
<evidence type="ECO:0000313" key="4">
    <source>
        <dbReference type="Proteomes" id="UP000274694"/>
    </source>
</evidence>
<comment type="caution">
    <text evidence="3">The sequence shown here is derived from an EMBL/GenBank/DDBJ whole genome shotgun (WGS) entry which is preliminary data.</text>
</comment>
<keyword evidence="2" id="KW-0812">Transmembrane</keyword>
<feature type="transmembrane region" description="Helical" evidence="2">
    <location>
        <begin position="113"/>
        <end position="130"/>
    </location>
</feature>
<organism evidence="3 4">
    <name type="scientific">Micromonospora chalcea</name>
    <dbReference type="NCBI Taxonomy" id="1874"/>
    <lineage>
        <taxon>Bacteria</taxon>
        <taxon>Bacillati</taxon>
        <taxon>Actinomycetota</taxon>
        <taxon>Actinomycetes</taxon>
        <taxon>Micromonosporales</taxon>
        <taxon>Micromonosporaceae</taxon>
        <taxon>Micromonospora</taxon>
    </lineage>
</organism>
<feature type="transmembrane region" description="Helical" evidence="2">
    <location>
        <begin position="136"/>
        <end position="155"/>
    </location>
</feature>
<feature type="transmembrane region" description="Helical" evidence="2">
    <location>
        <begin position="82"/>
        <end position="101"/>
    </location>
</feature>